<keyword evidence="4" id="KW-0676">Redox-active center</keyword>
<dbReference type="SUPFAM" id="SSF52833">
    <property type="entry name" value="Thioredoxin-like"/>
    <property type="match status" value="1"/>
</dbReference>
<dbReference type="InterPro" id="IPR002109">
    <property type="entry name" value="Glutaredoxin"/>
</dbReference>
<dbReference type="Proteomes" id="UP001057455">
    <property type="component" value="Unassembled WGS sequence"/>
</dbReference>
<evidence type="ECO:0000313" key="7">
    <source>
        <dbReference type="Proteomes" id="UP001057455"/>
    </source>
</evidence>
<evidence type="ECO:0000256" key="1">
    <source>
        <dbReference type="ARBA" id="ARBA00022448"/>
    </source>
</evidence>
<keyword evidence="7" id="KW-1185">Reference proteome</keyword>
<feature type="domain" description="Glutaredoxin" evidence="5">
    <location>
        <begin position="19"/>
        <end position="81"/>
    </location>
</feature>
<evidence type="ECO:0000256" key="3">
    <source>
        <dbReference type="ARBA" id="ARBA00023157"/>
    </source>
</evidence>
<evidence type="ECO:0000256" key="4">
    <source>
        <dbReference type="ARBA" id="ARBA00023284"/>
    </source>
</evidence>
<evidence type="ECO:0000313" key="6">
    <source>
        <dbReference type="EMBL" id="GFE53641.1"/>
    </source>
</evidence>
<dbReference type="InterPro" id="IPR014025">
    <property type="entry name" value="Glutaredoxin_subgr"/>
</dbReference>
<dbReference type="OrthoDB" id="44061at2759"/>
<dbReference type="InterPro" id="IPR011899">
    <property type="entry name" value="Glutaredoxin_euk/vir"/>
</dbReference>
<dbReference type="GO" id="GO:0005737">
    <property type="term" value="C:cytoplasm"/>
    <property type="evidence" value="ECO:0007669"/>
    <property type="project" value="TreeGrafter"/>
</dbReference>
<dbReference type="PROSITE" id="PS51354">
    <property type="entry name" value="GLUTAREDOXIN_2"/>
    <property type="match status" value="1"/>
</dbReference>
<accession>A0A9W5T9P6</accession>
<protein>
    <submittedName>
        <fullName evidence="6">Glutaredoxin</fullName>
    </submittedName>
</protein>
<gene>
    <name evidence="6" type="ORF">BaOVIS_010450</name>
</gene>
<dbReference type="CDD" id="cd03419">
    <property type="entry name" value="GRX_GRXh_1_2_like"/>
    <property type="match status" value="1"/>
</dbReference>
<dbReference type="PANTHER" id="PTHR45694:SF18">
    <property type="entry name" value="GLUTAREDOXIN-1-RELATED"/>
    <property type="match status" value="1"/>
</dbReference>
<dbReference type="AlphaFoldDB" id="A0A9W5T9P6"/>
<dbReference type="GO" id="GO:0015038">
    <property type="term" value="F:glutathione disulfide oxidoreductase activity"/>
    <property type="evidence" value="ECO:0007669"/>
    <property type="project" value="TreeGrafter"/>
</dbReference>
<dbReference type="GO" id="GO:0034599">
    <property type="term" value="P:cellular response to oxidative stress"/>
    <property type="evidence" value="ECO:0007669"/>
    <property type="project" value="TreeGrafter"/>
</dbReference>
<keyword evidence="1" id="KW-0813">Transport</keyword>
<keyword evidence="2" id="KW-0249">Electron transport</keyword>
<evidence type="ECO:0000256" key="2">
    <source>
        <dbReference type="ARBA" id="ARBA00022982"/>
    </source>
</evidence>
<dbReference type="Pfam" id="PF00462">
    <property type="entry name" value="Glutaredoxin"/>
    <property type="match status" value="1"/>
</dbReference>
<reference evidence="6" key="1">
    <citation type="submission" date="2019-12" db="EMBL/GenBank/DDBJ databases">
        <title>Genome sequence of Babesia ovis.</title>
        <authorList>
            <person name="Yamagishi J."/>
            <person name="Sevinc F."/>
            <person name="Xuan X."/>
        </authorList>
    </citation>
    <scope>NUCLEOTIDE SEQUENCE</scope>
    <source>
        <strain evidence="6">Selcuk</strain>
    </source>
</reference>
<dbReference type="PRINTS" id="PR00160">
    <property type="entry name" value="GLUTAREDOXIN"/>
</dbReference>
<evidence type="ECO:0000259" key="5">
    <source>
        <dbReference type="Pfam" id="PF00462"/>
    </source>
</evidence>
<comment type="caution">
    <text evidence="6">The sequence shown here is derived from an EMBL/GenBank/DDBJ whole genome shotgun (WGS) entry which is preliminary data.</text>
</comment>
<name>A0A9W5T9P6_BABOV</name>
<proteinExistence type="predicted"/>
<dbReference type="InterPro" id="IPR011767">
    <property type="entry name" value="GLR_AS"/>
</dbReference>
<organism evidence="6 7">
    <name type="scientific">Babesia ovis</name>
    <dbReference type="NCBI Taxonomy" id="5869"/>
    <lineage>
        <taxon>Eukaryota</taxon>
        <taxon>Sar</taxon>
        <taxon>Alveolata</taxon>
        <taxon>Apicomplexa</taxon>
        <taxon>Aconoidasida</taxon>
        <taxon>Piroplasmida</taxon>
        <taxon>Babesiidae</taxon>
        <taxon>Babesia</taxon>
    </lineage>
</organism>
<sequence length="109" mass="11886">MEHGDIAKWVGECLQKSKIVVFSRSTCPYCVKANGILMSEAPDDLTIVQLDDNPNRPSIMEYFKETTGAATVPRVFIGGKFYGDCSKTAAAHESGELRKILEDAGCKLA</sequence>
<dbReference type="EMBL" id="BLIY01000007">
    <property type="protein sequence ID" value="GFE53641.1"/>
    <property type="molecule type" value="Genomic_DNA"/>
</dbReference>
<keyword evidence="3" id="KW-1015">Disulfide bond</keyword>
<dbReference type="PROSITE" id="PS00195">
    <property type="entry name" value="GLUTAREDOXIN_1"/>
    <property type="match status" value="1"/>
</dbReference>
<dbReference type="NCBIfam" id="TIGR02180">
    <property type="entry name" value="GRX_euk"/>
    <property type="match status" value="1"/>
</dbReference>
<dbReference type="PANTHER" id="PTHR45694">
    <property type="entry name" value="GLUTAREDOXIN 2"/>
    <property type="match status" value="1"/>
</dbReference>
<dbReference type="InterPro" id="IPR036249">
    <property type="entry name" value="Thioredoxin-like_sf"/>
</dbReference>
<dbReference type="Gene3D" id="3.40.30.10">
    <property type="entry name" value="Glutaredoxin"/>
    <property type="match status" value="1"/>
</dbReference>